<comment type="similarity">
    <text evidence="2 9">Belongs to the mitochondrial carrier (TC 2.A.29) family.</text>
</comment>
<keyword evidence="5" id="KW-0677">Repeat</keyword>
<comment type="caution">
    <text evidence="10">The sequence shown here is derived from an EMBL/GenBank/DDBJ whole genome shotgun (WGS) entry which is preliminary data.</text>
</comment>
<name>A0AAW0F290_9TRYP</name>
<gene>
    <name evidence="10" type="ORF">NESM_000017600</name>
</gene>
<keyword evidence="3 9" id="KW-0813">Transport</keyword>
<dbReference type="GO" id="GO:0016020">
    <property type="term" value="C:membrane"/>
    <property type="evidence" value="ECO:0007669"/>
    <property type="project" value="UniProtKB-SubCell"/>
</dbReference>
<proteinExistence type="inferred from homology"/>
<accession>A0AAW0F290</accession>
<evidence type="ECO:0000256" key="2">
    <source>
        <dbReference type="ARBA" id="ARBA00006375"/>
    </source>
</evidence>
<dbReference type="PANTHER" id="PTHR45683">
    <property type="entry name" value="MITOCHONDRIAL NICOTINAMIDE ADENINE DINUCLEOTIDE TRANSPORTER 1-RELATED-RELATED"/>
    <property type="match status" value="1"/>
</dbReference>
<feature type="repeat" description="Solcar" evidence="8">
    <location>
        <begin position="243"/>
        <end position="332"/>
    </location>
</feature>
<dbReference type="InterPro" id="IPR018108">
    <property type="entry name" value="MCP_transmembrane"/>
</dbReference>
<sequence length="337" mass="36968">MADSKKNSPAPAATSLQHTVASQLGSATSTVLLYPVDVVRMRYMSQDGTRTREHNGQTYRSVGNAFRLIYREEGGLRAFFRGCHVSVLGAVCAWGVYMYCYRVQCAWYEAWQAQRHSAAGGASTSTGAPTASEASWAAALQSLVQRFGFSIVASCTSAVVCNPIWLLKTRIQLEEASARTSTAPRNFRTFRGGLVHTVQSTGVRSLWRGVSAQIVLAVPNAFNLPLYDMIKATIMRARGTSELSVPEVCVCSTTTKVVIALIGHPVLVVKTRLQDHRARAGEVHYESFVQSVKTVWRRGGVAAFYRGTIPSLCQAVPRSVLTFVFYEQFLKVAKRIS</sequence>
<organism evidence="10 11">
    <name type="scientific">Novymonas esmeraldas</name>
    <dbReference type="NCBI Taxonomy" id="1808958"/>
    <lineage>
        <taxon>Eukaryota</taxon>
        <taxon>Discoba</taxon>
        <taxon>Euglenozoa</taxon>
        <taxon>Kinetoplastea</taxon>
        <taxon>Metakinetoplastina</taxon>
        <taxon>Trypanosomatida</taxon>
        <taxon>Trypanosomatidae</taxon>
        <taxon>Novymonas</taxon>
    </lineage>
</organism>
<dbReference type="EMBL" id="JAECZO010000001">
    <property type="protein sequence ID" value="KAK7199716.1"/>
    <property type="molecule type" value="Genomic_DNA"/>
</dbReference>
<evidence type="ECO:0000256" key="1">
    <source>
        <dbReference type="ARBA" id="ARBA00004141"/>
    </source>
</evidence>
<keyword evidence="11" id="KW-1185">Reference proteome</keyword>
<dbReference type="Gene3D" id="1.50.40.10">
    <property type="entry name" value="Mitochondrial carrier domain"/>
    <property type="match status" value="2"/>
</dbReference>
<evidence type="ECO:0000256" key="6">
    <source>
        <dbReference type="ARBA" id="ARBA00022989"/>
    </source>
</evidence>
<evidence type="ECO:0000313" key="11">
    <source>
        <dbReference type="Proteomes" id="UP001430356"/>
    </source>
</evidence>
<dbReference type="SUPFAM" id="SSF103506">
    <property type="entry name" value="Mitochondrial carrier"/>
    <property type="match status" value="1"/>
</dbReference>
<feature type="repeat" description="Solcar" evidence="8">
    <location>
        <begin position="13"/>
        <end position="107"/>
    </location>
</feature>
<keyword evidence="6" id="KW-1133">Transmembrane helix</keyword>
<reference evidence="10 11" key="1">
    <citation type="journal article" date="2021" name="MBio">
        <title>A New Model Trypanosomatid, Novymonas esmeraldas: Genomic Perception of Its 'Candidatus Pandoraea novymonadis' Endosymbiont.</title>
        <authorList>
            <person name="Zakharova A."/>
            <person name="Saura A."/>
            <person name="Butenko A."/>
            <person name="Podesvova L."/>
            <person name="Warmusova S."/>
            <person name="Kostygov A.Y."/>
            <person name="Nenarokova A."/>
            <person name="Lukes J."/>
            <person name="Opperdoes F.R."/>
            <person name="Yurchenko V."/>
        </authorList>
    </citation>
    <scope>NUCLEOTIDE SEQUENCE [LARGE SCALE GENOMIC DNA]</scope>
    <source>
        <strain evidence="10 11">E262AT.01</strain>
    </source>
</reference>
<dbReference type="Proteomes" id="UP001430356">
    <property type="component" value="Unassembled WGS sequence"/>
</dbReference>
<comment type="subcellular location">
    <subcellularLocation>
        <location evidence="1">Membrane</location>
        <topology evidence="1">Multi-pass membrane protein</topology>
    </subcellularLocation>
</comment>
<feature type="repeat" description="Solcar" evidence="8">
    <location>
        <begin position="141"/>
        <end position="233"/>
    </location>
</feature>
<keyword evidence="4 8" id="KW-0812">Transmembrane</keyword>
<evidence type="ECO:0000256" key="4">
    <source>
        <dbReference type="ARBA" id="ARBA00022692"/>
    </source>
</evidence>
<evidence type="ECO:0000256" key="5">
    <source>
        <dbReference type="ARBA" id="ARBA00022737"/>
    </source>
</evidence>
<dbReference type="PROSITE" id="PS50920">
    <property type="entry name" value="SOLCAR"/>
    <property type="match status" value="3"/>
</dbReference>
<dbReference type="InterPro" id="IPR023395">
    <property type="entry name" value="MCP_dom_sf"/>
</dbReference>
<protein>
    <submittedName>
        <fullName evidence="10">Mitochondrial carrier protein-like protein</fullName>
    </submittedName>
</protein>
<dbReference type="GO" id="GO:0055085">
    <property type="term" value="P:transmembrane transport"/>
    <property type="evidence" value="ECO:0007669"/>
    <property type="project" value="InterPro"/>
</dbReference>
<evidence type="ECO:0000256" key="8">
    <source>
        <dbReference type="PROSITE-ProRule" id="PRU00282"/>
    </source>
</evidence>
<evidence type="ECO:0000256" key="3">
    <source>
        <dbReference type="ARBA" id="ARBA00022448"/>
    </source>
</evidence>
<keyword evidence="7 8" id="KW-0472">Membrane</keyword>
<evidence type="ECO:0000256" key="9">
    <source>
        <dbReference type="RuleBase" id="RU000488"/>
    </source>
</evidence>
<dbReference type="GO" id="GO:0006862">
    <property type="term" value="P:nucleotide transport"/>
    <property type="evidence" value="ECO:0007669"/>
    <property type="project" value="InterPro"/>
</dbReference>
<dbReference type="InterPro" id="IPR044712">
    <property type="entry name" value="SLC25A32-like"/>
</dbReference>
<dbReference type="Pfam" id="PF00153">
    <property type="entry name" value="Mito_carr"/>
    <property type="match status" value="3"/>
</dbReference>
<evidence type="ECO:0000313" key="10">
    <source>
        <dbReference type="EMBL" id="KAK7199716.1"/>
    </source>
</evidence>
<dbReference type="AlphaFoldDB" id="A0AAW0F290"/>
<evidence type="ECO:0000256" key="7">
    <source>
        <dbReference type="ARBA" id="ARBA00023136"/>
    </source>
</evidence>